<reference evidence="3 4" key="1">
    <citation type="journal article" date="2018" name="J. Allergy Clin. Immunol.">
        <title>High-quality assembly of Dermatophagoides pteronyssinus genome and transcriptome reveals a wide range of novel allergens.</title>
        <authorList>
            <person name="Liu X.Y."/>
            <person name="Yang K.Y."/>
            <person name="Wang M.Q."/>
            <person name="Kwok J.S."/>
            <person name="Zeng X."/>
            <person name="Yang Z."/>
            <person name="Xiao X.J."/>
            <person name="Lau C.P."/>
            <person name="Li Y."/>
            <person name="Huang Z.M."/>
            <person name="Ba J.G."/>
            <person name="Yim A.K."/>
            <person name="Ouyang C.Y."/>
            <person name="Ngai S.M."/>
            <person name="Chan T.F."/>
            <person name="Leung E.L."/>
            <person name="Liu L."/>
            <person name="Liu Z.G."/>
            <person name="Tsui S.K."/>
        </authorList>
    </citation>
    <scope>NUCLEOTIDE SEQUENCE [LARGE SCALE GENOMIC DNA]</scope>
    <source>
        <strain evidence="3">Derp</strain>
    </source>
</reference>
<protein>
    <submittedName>
        <fullName evidence="3">Histidine permease</fullName>
    </submittedName>
</protein>
<dbReference type="InterPro" id="IPR045587">
    <property type="entry name" value="FKTN_N"/>
</dbReference>
<dbReference type="EMBL" id="NJHN03000028">
    <property type="protein sequence ID" value="KAH9424630.1"/>
    <property type="molecule type" value="Genomic_DNA"/>
</dbReference>
<dbReference type="InterPro" id="IPR030224">
    <property type="entry name" value="Sla2_fam"/>
</dbReference>
<dbReference type="Pfam" id="PF07651">
    <property type="entry name" value="ANTH"/>
    <property type="match status" value="1"/>
</dbReference>
<reference evidence="3 4" key="2">
    <citation type="journal article" date="2022" name="Mol. Biol. Evol.">
        <title>Comparative Genomics Reveals Insights into the Divergent Evolution of Astigmatic Mites and Household Pest Adaptations.</title>
        <authorList>
            <person name="Xiong Q."/>
            <person name="Wan A.T."/>
            <person name="Liu X."/>
            <person name="Fung C.S."/>
            <person name="Xiao X."/>
            <person name="Malainual N."/>
            <person name="Hou J."/>
            <person name="Wang L."/>
            <person name="Wang M."/>
            <person name="Yang K.Y."/>
            <person name="Cui Y."/>
            <person name="Leung E.L."/>
            <person name="Nong W."/>
            <person name="Shin S.K."/>
            <person name="Au S.W."/>
            <person name="Jeong K.Y."/>
            <person name="Chew F.T."/>
            <person name="Hui J.H."/>
            <person name="Leung T.F."/>
            <person name="Tungtrongchitr A."/>
            <person name="Zhong N."/>
            <person name="Liu Z."/>
            <person name="Tsui S.K."/>
        </authorList>
    </citation>
    <scope>NUCLEOTIDE SEQUENCE [LARGE SCALE GENOMIC DNA]</scope>
    <source>
        <strain evidence="3">Derp</strain>
    </source>
</reference>
<keyword evidence="4" id="KW-1185">Reference proteome</keyword>
<accession>A0ABQ8JQI2</accession>
<dbReference type="PANTHER" id="PTHR10407:SF15">
    <property type="entry name" value="HUNTINGTIN INTERACTING PROTEIN 1"/>
    <property type="match status" value="1"/>
</dbReference>
<organism evidence="3 4">
    <name type="scientific">Dermatophagoides pteronyssinus</name>
    <name type="common">European house dust mite</name>
    <dbReference type="NCBI Taxonomy" id="6956"/>
    <lineage>
        <taxon>Eukaryota</taxon>
        <taxon>Metazoa</taxon>
        <taxon>Ecdysozoa</taxon>
        <taxon>Arthropoda</taxon>
        <taxon>Chelicerata</taxon>
        <taxon>Arachnida</taxon>
        <taxon>Acari</taxon>
        <taxon>Acariformes</taxon>
        <taxon>Sarcoptiformes</taxon>
        <taxon>Astigmata</taxon>
        <taxon>Psoroptidia</taxon>
        <taxon>Analgoidea</taxon>
        <taxon>Pyroglyphidae</taxon>
        <taxon>Dermatophagoidinae</taxon>
        <taxon>Dermatophagoides</taxon>
    </lineage>
</organism>
<dbReference type="SUPFAM" id="SSF48464">
    <property type="entry name" value="ENTH/VHS domain"/>
    <property type="match status" value="1"/>
</dbReference>
<dbReference type="Pfam" id="PF19737">
    <property type="entry name" value="FKTN_N"/>
    <property type="match status" value="1"/>
</dbReference>
<dbReference type="InterPro" id="IPR011417">
    <property type="entry name" value="ANTH_dom"/>
</dbReference>
<sequence>MDNWKQNLIDSITKDDQITFIKFCTLLDQDSKQIEQQLIESIGTKSAYSSTTIQCLQKQFQQQQPKQQKPRASKNVIKNILLKSESKSNILPKQEKYLNNFLYSDSRKLKTLSLNNNIEKNYLTILDKTLNGDQWKIDENLFESILINSYHTQSSELFWRYANECIYKKIDLKLDIHNLCWKFLFLCHWLIRNGHPNVIKDAYAQRPLLVELAKIKTCINSSQCCLFGILNPLYFSLVLQKIEFHMEHMKIPGNLVINNIQFEQIGDNDPDLFEQIAIELFNYMDKILQLQTEIFDIRGLNIGGWQQKCILNPLKLSLIESSQIYDLIFQLMHKLHQHSSYVSENDLKKYRHRFINQFQQLKLFYLNCKQYEYLSDSIQIPELIDEPPSFVVVEHSEELEQTVFYPRITFPLIFKKNALILTGCLLIFSRIMIENLADSNFVDEKIHIPKKLIEFIFLFDSKIFLIEPGLLAEFSNPKQIEQLRWRFNMDKLQFKESDYFVTFGLFDYNQNEFYKMLKMENITYEKFECLYPFDSNNSNNNNNNVTGHIIFHLNGWTIHTVIFYHVEHFLWIGQLSSNHSTIINDHQQQTLRFGKYEQIFEPFRIEFYEIIPIPDDHEYFLSQLSTSRYLHCSMEKMNWFKQHKIPLNEERIRVTIDAIITMKSFMKELQMQFWIMCGTLLGWYRHCHPIPYTTDTDLSTWSKYFQNEQQDIENMTETLKYLAPKHGLNLFYRFGEPTKTLEYSFRTQYYDEKIDLFITYIDHINGSYFLPSHITRKKQYRNYYYPRYDLCSIQLLGHKLLAPCQAEKVIEKEYGPDWNIPIEEWNYASSPFNGGELKNFSFPINQYTEYSRLYKPYELIRID</sequence>
<dbReference type="InterPro" id="IPR008942">
    <property type="entry name" value="ENTH_VHS"/>
</dbReference>
<comment type="caution">
    <text evidence="3">The sequence shown here is derived from an EMBL/GenBank/DDBJ whole genome shotgun (WGS) entry which is preliminary data.</text>
</comment>
<evidence type="ECO:0000259" key="1">
    <source>
        <dbReference type="Pfam" id="PF07651"/>
    </source>
</evidence>
<proteinExistence type="predicted"/>
<evidence type="ECO:0000313" key="3">
    <source>
        <dbReference type="EMBL" id="KAH9424630.1"/>
    </source>
</evidence>
<dbReference type="PANTHER" id="PTHR10407">
    <property type="entry name" value="HUNTINGTIN INTERACTING PROTEIN 1"/>
    <property type="match status" value="1"/>
</dbReference>
<name>A0ABQ8JQI2_DERPT</name>
<feature type="domain" description="AP180 N-terminal homology (ANTH)" evidence="1">
    <location>
        <begin position="177"/>
        <end position="392"/>
    </location>
</feature>
<evidence type="ECO:0000259" key="2">
    <source>
        <dbReference type="Pfam" id="PF19737"/>
    </source>
</evidence>
<dbReference type="Proteomes" id="UP000887458">
    <property type="component" value="Unassembled WGS sequence"/>
</dbReference>
<evidence type="ECO:0000313" key="4">
    <source>
        <dbReference type="Proteomes" id="UP000887458"/>
    </source>
</evidence>
<feature type="domain" description="Ribitol-5-phosphate transferase FKTN N-terminal" evidence="2">
    <location>
        <begin position="444"/>
        <end position="642"/>
    </location>
</feature>
<gene>
    <name evidence="3" type="primary">HIP1_1</name>
    <name evidence="3" type="ORF">DERP_013052</name>
</gene>